<keyword evidence="10" id="KW-0418">Kinase</keyword>
<dbReference type="Gene3D" id="3.40.50.300">
    <property type="entry name" value="P-loop containing nucleotide triphosphate hydrolases"/>
    <property type="match status" value="1"/>
</dbReference>
<feature type="transmembrane region" description="Helical" evidence="16">
    <location>
        <begin position="43"/>
        <end position="61"/>
    </location>
</feature>
<evidence type="ECO:0000256" key="3">
    <source>
        <dbReference type="ARBA" id="ARBA00008883"/>
    </source>
</evidence>
<keyword evidence="21" id="KW-1185">Reference proteome</keyword>
<reference evidence="21" key="1">
    <citation type="submission" date="2018-02" db="EMBL/GenBank/DDBJ databases">
        <authorList>
            <person name="Clavel T."/>
            <person name="Strowig T."/>
        </authorList>
    </citation>
    <scope>NUCLEOTIDE SEQUENCE [LARGE SCALE GENOMIC DNA]</scope>
    <source>
        <strain evidence="21">DSM 103720</strain>
    </source>
</reference>
<dbReference type="Pfam" id="PF13807">
    <property type="entry name" value="GNVR"/>
    <property type="match status" value="1"/>
</dbReference>
<dbReference type="EC" id="2.7.10.2" evidence="4"/>
<evidence type="ECO:0000256" key="16">
    <source>
        <dbReference type="SAM" id="Phobius"/>
    </source>
</evidence>
<comment type="subcellular location">
    <subcellularLocation>
        <location evidence="1">Cell inner membrane</location>
        <topology evidence="1">Multi-pass membrane protein</topology>
    </subcellularLocation>
</comment>
<evidence type="ECO:0000313" key="20">
    <source>
        <dbReference type="EMBL" id="PWB01373.1"/>
    </source>
</evidence>
<evidence type="ECO:0000256" key="2">
    <source>
        <dbReference type="ARBA" id="ARBA00007316"/>
    </source>
</evidence>
<organism evidence="20 21">
    <name type="scientific">Duncaniella muris</name>
    <dbReference type="NCBI Taxonomy" id="2094150"/>
    <lineage>
        <taxon>Bacteria</taxon>
        <taxon>Pseudomonadati</taxon>
        <taxon>Bacteroidota</taxon>
        <taxon>Bacteroidia</taxon>
        <taxon>Bacteroidales</taxon>
        <taxon>Muribaculaceae</taxon>
        <taxon>Duncaniella</taxon>
    </lineage>
</organism>
<evidence type="ECO:0000256" key="5">
    <source>
        <dbReference type="ARBA" id="ARBA00022475"/>
    </source>
</evidence>
<feature type="domain" description="Tyrosine-protein kinase G-rich" evidence="19">
    <location>
        <begin position="454"/>
        <end position="528"/>
    </location>
</feature>
<comment type="catalytic activity">
    <reaction evidence="15">
        <text>L-tyrosyl-[protein] + ATP = O-phospho-L-tyrosyl-[protein] + ADP + H(+)</text>
        <dbReference type="Rhea" id="RHEA:10596"/>
        <dbReference type="Rhea" id="RHEA-COMP:10136"/>
        <dbReference type="Rhea" id="RHEA-COMP:20101"/>
        <dbReference type="ChEBI" id="CHEBI:15378"/>
        <dbReference type="ChEBI" id="CHEBI:30616"/>
        <dbReference type="ChEBI" id="CHEBI:46858"/>
        <dbReference type="ChEBI" id="CHEBI:61978"/>
        <dbReference type="ChEBI" id="CHEBI:456216"/>
        <dbReference type="EC" id="2.7.10.2"/>
    </reaction>
</comment>
<sequence length="814" mass="90931">MQRNLNQSPATGTETAAQAASFRQNAEGFAKIKDIIFLMLGHWKWFVLSLAVAFGAAYYYLQITPKVYTASAAILVKSDEKNSGSEDMLLDLGIKAQKVNITNEIMSMLTGSVADEITRRLQLNTEYYHPGTFHKAVAYGVELPVTVELPDLGQAESASFSLQLRKDSTIRISSMVLNDKALDGSLTFSMGKPVKTPLGIMTVKPSPYYREGFQDELTISRIPFSTASAQIRSSIDARQRNNRASIIDITYSDQSRTRAEDILSTLVAVYNENWIKDRNQVTASTTEFIKERLSIIESELGNVDSDISDYKSRNLVTDVSAMGGIALSQMNSSQEAGRELDNRVYMTKYLRNYLTDGMHEKEQLPANSGIDNPSIEAQIQAYNQLLLQRNNHLSISSEQNPLVMDIDQKLSTMKGSILGSLDNELTMLSTQKRAISSAQSQAVSKIAANPQQAKYLLSVERQQKVKESLYLFLLQKREENELSQAFTAYNTRLIEHPTASPVPVTPIPSRIMTFALIAGLFVPAGIIMLIESFNTAVRGRKDLQDLHAPFVGEIPLATQRKGKRRVAREVSDNRVVVKSGSRSIMNEAFRVVRTNLEFILGFDGGHHVVMLSSMNPGSGKTFTCANLSTALAIKGKKVIAVDLDLRRASLSAYVDNPAQGVSNYLSGQVADYHDVIVRLGELDVLPVGTIPPNPTELFFHPRFARMMEELKENYDYVILDCPPVEIVADAAIISRYAEMTLFIIRAHLMDRSFLADIENWYQERRYPNISVILNGTRSEFSHYGGSRYGYQRYGYHYGHYGEYTDSAEESEKRS</sequence>
<evidence type="ECO:0000256" key="4">
    <source>
        <dbReference type="ARBA" id="ARBA00011903"/>
    </source>
</evidence>
<evidence type="ECO:0000313" key="21">
    <source>
        <dbReference type="Proteomes" id="UP000244905"/>
    </source>
</evidence>
<protein>
    <recommendedName>
        <fullName evidence="4">non-specific protein-tyrosine kinase</fullName>
        <ecNumber evidence="4">2.7.10.2</ecNumber>
    </recommendedName>
</protein>
<feature type="domain" description="AAA" evidence="18">
    <location>
        <begin position="608"/>
        <end position="724"/>
    </location>
</feature>
<dbReference type="InterPro" id="IPR050445">
    <property type="entry name" value="Bact_polysacc_biosynth/exp"/>
</dbReference>
<keyword evidence="6" id="KW-0997">Cell inner membrane</keyword>
<comment type="caution">
    <text evidence="20">The sequence shown here is derived from an EMBL/GenBank/DDBJ whole genome shotgun (WGS) entry which is preliminary data.</text>
</comment>
<feature type="transmembrane region" description="Helical" evidence="16">
    <location>
        <begin position="511"/>
        <end position="530"/>
    </location>
</feature>
<evidence type="ECO:0000256" key="8">
    <source>
        <dbReference type="ARBA" id="ARBA00022692"/>
    </source>
</evidence>
<keyword evidence="5" id="KW-1003">Cell membrane</keyword>
<dbReference type="Proteomes" id="UP000244905">
    <property type="component" value="Unassembled WGS sequence"/>
</dbReference>
<dbReference type="Pfam" id="PF02706">
    <property type="entry name" value="Wzz"/>
    <property type="match status" value="1"/>
</dbReference>
<evidence type="ECO:0000256" key="9">
    <source>
        <dbReference type="ARBA" id="ARBA00022741"/>
    </source>
</evidence>
<evidence type="ECO:0000256" key="1">
    <source>
        <dbReference type="ARBA" id="ARBA00004429"/>
    </source>
</evidence>
<dbReference type="GO" id="GO:0005524">
    <property type="term" value="F:ATP binding"/>
    <property type="evidence" value="ECO:0007669"/>
    <property type="project" value="UniProtKB-KW"/>
</dbReference>
<dbReference type="InterPro" id="IPR005702">
    <property type="entry name" value="Wzc-like_C"/>
</dbReference>
<evidence type="ECO:0000259" key="18">
    <source>
        <dbReference type="Pfam" id="PF13614"/>
    </source>
</evidence>
<dbReference type="EMBL" id="PUEC01000022">
    <property type="protein sequence ID" value="PWB01373.1"/>
    <property type="molecule type" value="Genomic_DNA"/>
</dbReference>
<keyword evidence="9" id="KW-0547">Nucleotide-binding</keyword>
<dbReference type="SUPFAM" id="SSF52540">
    <property type="entry name" value="P-loop containing nucleoside triphosphate hydrolases"/>
    <property type="match status" value="1"/>
</dbReference>
<dbReference type="PANTHER" id="PTHR32309">
    <property type="entry name" value="TYROSINE-PROTEIN KINASE"/>
    <property type="match status" value="1"/>
</dbReference>
<dbReference type="RefSeq" id="WP_107032797.1">
    <property type="nucleotide sequence ID" value="NZ_PUEC01000022.1"/>
</dbReference>
<evidence type="ECO:0000256" key="15">
    <source>
        <dbReference type="ARBA" id="ARBA00051245"/>
    </source>
</evidence>
<dbReference type="InterPro" id="IPR025669">
    <property type="entry name" value="AAA_dom"/>
</dbReference>
<name>A0A2V1IP65_9BACT</name>
<evidence type="ECO:0000256" key="7">
    <source>
        <dbReference type="ARBA" id="ARBA00022679"/>
    </source>
</evidence>
<evidence type="ECO:0000256" key="11">
    <source>
        <dbReference type="ARBA" id="ARBA00022840"/>
    </source>
</evidence>
<dbReference type="GO" id="GO:0004715">
    <property type="term" value="F:non-membrane spanning protein tyrosine kinase activity"/>
    <property type="evidence" value="ECO:0007669"/>
    <property type="project" value="UniProtKB-EC"/>
</dbReference>
<evidence type="ECO:0000256" key="14">
    <source>
        <dbReference type="ARBA" id="ARBA00023137"/>
    </source>
</evidence>
<evidence type="ECO:0000259" key="19">
    <source>
        <dbReference type="Pfam" id="PF13807"/>
    </source>
</evidence>
<keyword evidence="7" id="KW-0808">Transferase</keyword>
<dbReference type="InterPro" id="IPR003856">
    <property type="entry name" value="LPS_length_determ_N"/>
</dbReference>
<evidence type="ECO:0000259" key="17">
    <source>
        <dbReference type="Pfam" id="PF02706"/>
    </source>
</evidence>
<keyword evidence="11" id="KW-0067">ATP-binding</keyword>
<dbReference type="GO" id="GO:0005886">
    <property type="term" value="C:plasma membrane"/>
    <property type="evidence" value="ECO:0007669"/>
    <property type="project" value="UniProtKB-SubCell"/>
</dbReference>
<comment type="similarity">
    <text evidence="3">Belongs to the etk/wzc family.</text>
</comment>
<dbReference type="InterPro" id="IPR032807">
    <property type="entry name" value="GNVR"/>
</dbReference>
<dbReference type="CDD" id="cd05387">
    <property type="entry name" value="BY-kinase"/>
    <property type="match status" value="1"/>
</dbReference>
<dbReference type="NCBIfam" id="TIGR01007">
    <property type="entry name" value="eps_fam"/>
    <property type="match status" value="1"/>
</dbReference>
<dbReference type="GeneID" id="82526664"/>
<evidence type="ECO:0000256" key="10">
    <source>
        <dbReference type="ARBA" id="ARBA00022777"/>
    </source>
</evidence>
<dbReference type="PANTHER" id="PTHR32309:SF13">
    <property type="entry name" value="FERRIC ENTEROBACTIN TRANSPORT PROTEIN FEPE"/>
    <property type="match status" value="1"/>
</dbReference>
<gene>
    <name evidence="20" type="ORF">C5O23_09960</name>
</gene>
<evidence type="ECO:0000256" key="13">
    <source>
        <dbReference type="ARBA" id="ARBA00023136"/>
    </source>
</evidence>
<dbReference type="InterPro" id="IPR027417">
    <property type="entry name" value="P-loop_NTPase"/>
</dbReference>
<dbReference type="Pfam" id="PF13614">
    <property type="entry name" value="AAA_31"/>
    <property type="match status" value="1"/>
</dbReference>
<comment type="similarity">
    <text evidence="2">Belongs to the CpsD/CapB family.</text>
</comment>
<keyword evidence="13 16" id="KW-0472">Membrane</keyword>
<proteinExistence type="inferred from homology"/>
<evidence type="ECO:0000256" key="6">
    <source>
        <dbReference type="ARBA" id="ARBA00022519"/>
    </source>
</evidence>
<keyword evidence="14" id="KW-0829">Tyrosine-protein kinase</keyword>
<feature type="domain" description="Polysaccharide chain length determinant N-terminal" evidence="17">
    <location>
        <begin position="35"/>
        <end position="106"/>
    </location>
</feature>
<accession>A0A2V1IP65</accession>
<dbReference type="AlphaFoldDB" id="A0A2V1IP65"/>
<evidence type="ECO:0000256" key="12">
    <source>
        <dbReference type="ARBA" id="ARBA00022989"/>
    </source>
</evidence>
<keyword evidence="8 16" id="KW-0812">Transmembrane</keyword>
<keyword evidence="12 16" id="KW-1133">Transmembrane helix</keyword>